<evidence type="ECO:0000313" key="9">
    <source>
        <dbReference type="Proteomes" id="UP000232196"/>
    </source>
</evidence>
<dbReference type="InterPro" id="IPR008948">
    <property type="entry name" value="L-Aspartase-like"/>
</dbReference>
<comment type="subcellular location">
    <subcellularLocation>
        <location evidence="5">Cytoplasm</location>
    </subcellularLocation>
</comment>
<evidence type="ECO:0000256" key="4">
    <source>
        <dbReference type="ARBA" id="ARBA00022571"/>
    </source>
</evidence>
<keyword evidence="9" id="KW-1185">Reference proteome</keyword>
<dbReference type="Gene3D" id="1.10.40.30">
    <property type="entry name" value="Fumarase/aspartase (C-terminal domain)"/>
    <property type="match status" value="1"/>
</dbReference>
<dbReference type="CDD" id="cd01359">
    <property type="entry name" value="Argininosuccinate_lyase"/>
    <property type="match status" value="1"/>
</dbReference>
<dbReference type="InterPro" id="IPR029419">
    <property type="entry name" value="Arg_succ_lyase_C"/>
</dbReference>
<comment type="catalytic activity">
    <reaction evidence="1 5">
        <text>2-(N(omega)-L-arginino)succinate = fumarate + L-arginine</text>
        <dbReference type="Rhea" id="RHEA:24020"/>
        <dbReference type="ChEBI" id="CHEBI:29806"/>
        <dbReference type="ChEBI" id="CHEBI:32682"/>
        <dbReference type="ChEBI" id="CHEBI:57472"/>
        <dbReference type="EC" id="4.3.2.1"/>
    </reaction>
</comment>
<dbReference type="Pfam" id="PF00206">
    <property type="entry name" value="Lyase_1"/>
    <property type="match status" value="1"/>
</dbReference>
<feature type="domain" description="Argininosuccinate lyase C-terminal" evidence="7">
    <location>
        <begin position="371"/>
        <end position="438"/>
    </location>
</feature>
<evidence type="ECO:0000313" key="8">
    <source>
        <dbReference type="EMBL" id="PJZ26227.1"/>
    </source>
</evidence>
<accession>A0A2M9XEW9</accession>
<dbReference type="PRINTS" id="PR00149">
    <property type="entry name" value="FUMRATELYASE"/>
</dbReference>
<comment type="pathway">
    <text evidence="2 5">Amino-acid biosynthesis; L-arginine biosynthesis; L-arginine from L-ornithine and carbamoyl phosphate: step 3/3.</text>
</comment>
<dbReference type="Pfam" id="PF14698">
    <property type="entry name" value="ASL_C2"/>
    <property type="match status" value="1"/>
</dbReference>
<dbReference type="Proteomes" id="UP000232196">
    <property type="component" value="Unassembled WGS sequence"/>
</dbReference>
<dbReference type="PRINTS" id="PR00145">
    <property type="entry name" value="ARGSUCLYASE"/>
</dbReference>
<evidence type="ECO:0000256" key="1">
    <source>
        <dbReference type="ARBA" id="ARBA00000985"/>
    </source>
</evidence>
<keyword evidence="5" id="KW-0963">Cytoplasm</keyword>
<dbReference type="UniPathway" id="UPA00068">
    <property type="reaction ID" value="UER00114"/>
</dbReference>
<dbReference type="Gene3D" id="1.20.200.10">
    <property type="entry name" value="Fumarase/aspartase (Central domain)"/>
    <property type="match status" value="1"/>
</dbReference>
<reference evidence="8 9" key="1">
    <citation type="submission" date="2017-07" db="EMBL/GenBank/DDBJ databases">
        <title>Leptospira spp. isolated from tropical soils.</title>
        <authorList>
            <person name="Thibeaux R."/>
            <person name="Iraola G."/>
            <person name="Ferres I."/>
            <person name="Bierque E."/>
            <person name="Girault D."/>
            <person name="Soupe-Gilbert M.-E."/>
            <person name="Picardeau M."/>
            <person name="Goarant C."/>
        </authorList>
    </citation>
    <scope>NUCLEOTIDE SEQUENCE [LARGE SCALE GENOMIC DNA]</scope>
    <source>
        <strain evidence="8 9">MCA1-C-A1</strain>
    </source>
</reference>
<dbReference type="GO" id="GO:0005829">
    <property type="term" value="C:cytosol"/>
    <property type="evidence" value="ECO:0007669"/>
    <property type="project" value="TreeGrafter"/>
</dbReference>
<dbReference type="FunFam" id="1.20.200.10:FF:000015">
    <property type="entry name" value="argininosuccinate lyase isoform X2"/>
    <property type="match status" value="1"/>
</dbReference>
<dbReference type="PROSITE" id="PS00163">
    <property type="entry name" value="FUMARATE_LYASES"/>
    <property type="match status" value="1"/>
</dbReference>
<dbReference type="AlphaFoldDB" id="A0A2M9XEW9"/>
<dbReference type="SUPFAM" id="SSF48557">
    <property type="entry name" value="L-aspartase-like"/>
    <property type="match status" value="1"/>
</dbReference>
<dbReference type="EC" id="4.3.2.1" evidence="3 5"/>
<organism evidence="8 9">
    <name type="scientific">Leptospira hartskeerlii</name>
    <dbReference type="NCBI Taxonomy" id="2023177"/>
    <lineage>
        <taxon>Bacteria</taxon>
        <taxon>Pseudomonadati</taxon>
        <taxon>Spirochaetota</taxon>
        <taxon>Spirochaetia</taxon>
        <taxon>Leptospirales</taxon>
        <taxon>Leptospiraceae</taxon>
        <taxon>Leptospira</taxon>
    </lineage>
</organism>
<dbReference type="InterPro" id="IPR000362">
    <property type="entry name" value="Fumarate_lyase_fam"/>
</dbReference>
<comment type="similarity">
    <text evidence="5">Belongs to the lyase 1 family. Argininosuccinate lyase subfamily.</text>
</comment>
<dbReference type="RefSeq" id="WP_100706016.1">
    <property type="nucleotide sequence ID" value="NZ_NPDL01000003.1"/>
</dbReference>
<evidence type="ECO:0000259" key="7">
    <source>
        <dbReference type="Pfam" id="PF14698"/>
    </source>
</evidence>
<dbReference type="InterPro" id="IPR024083">
    <property type="entry name" value="Fumarase/histidase_N"/>
</dbReference>
<evidence type="ECO:0000256" key="3">
    <source>
        <dbReference type="ARBA" id="ARBA00012338"/>
    </source>
</evidence>
<sequence>MNTPEDKNSKLWGGRFKEKASSIMERIGESISFDRKLYKEDLEGSRAHAKMLSKMGILNSTELKDILDGLNQVEEEIESGNFKFSSELEDIHMHVESRLTELKGEVGKKLHTARSRNDQVSQDTRLYIRNRIQEILLRLDSLRGALYEQSSKNIDTIIPGYTHLQVAQPIRASHFLLAYFWMFTRDLEFFEFAKKTANILVLGSGAMAGVNYQNDREFLASELKVDSISPNSMDGVSNRDHLLQFLFAAVQTMSHASRFCEDIVLYSSQEFGLVKLPDSLTTGSSIMPQKKNPDIAELIRGKSARVAGNLNHLIGLLKGLPLTYNRDLQEDKLAVFDAVETVLLSLEGLEAMVSEMQFRPERGERSLKEGFATATDLADFLVGEKKVPFRTAHELVGRLVSECVERKENLFTISEEVRKGISPYFMGEEYSKAVSLELSTDKKSSYGGTSRTRQLEQLELAKQSIKSIQRNTK</sequence>
<protein>
    <recommendedName>
        <fullName evidence="3 5">Argininosuccinate lyase</fullName>
        <shortName evidence="5">ASAL</shortName>
        <ecNumber evidence="3 5">4.3.2.1</ecNumber>
    </recommendedName>
    <alternativeName>
        <fullName evidence="5">Arginosuccinase</fullName>
    </alternativeName>
</protein>
<dbReference type="OrthoDB" id="9769623at2"/>
<dbReference type="GO" id="GO:0042450">
    <property type="term" value="P:L-arginine biosynthetic process via ornithine"/>
    <property type="evidence" value="ECO:0007669"/>
    <property type="project" value="UniProtKB-UniRule"/>
</dbReference>
<dbReference type="InterPro" id="IPR022761">
    <property type="entry name" value="Fumarate_lyase_N"/>
</dbReference>
<evidence type="ECO:0000256" key="2">
    <source>
        <dbReference type="ARBA" id="ARBA00004941"/>
    </source>
</evidence>
<dbReference type="NCBIfam" id="TIGR00838">
    <property type="entry name" value="argH"/>
    <property type="match status" value="1"/>
</dbReference>
<name>A0A2M9XEW9_9LEPT</name>
<gene>
    <name evidence="5 8" type="primary">argH</name>
    <name evidence="8" type="ORF">CH357_06920</name>
</gene>
<dbReference type="Gene3D" id="1.10.275.10">
    <property type="entry name" value="Fumarase/aspartase (N-terminal domain)"/>
    <property type="match status" value="1"/>
</dbReference>
<evidence type="ECO:0000256" key="5">
    <source>
        <dbReference type="HAMAP-Rule" id="MF_00006"/>
    </source>
</evidence>
<dbReference type="HAMAP" id="MF_00006">
    <property type="entry name" value="Arg_succ_lyase"/>
    <property type="match status" value="1"/>
</dbReference>
<dbReference type="InterPro" id="IPR009049">
    <property type="entry name" value="Argininosuccinate_lyase"/>
</dbReference>
<dbReference type="FunFam" id="1.10.275.10:FF:000002">
    <property type="entry name" value="Argininosuccinate lyase"/>
    <property type="match status" value="1"/>
</dbReference>
<keyword evidence="5" id="KW-0028">Amino-acid biosynthesis</keyword>
<dbReference type="GO" id="GO:0004056">
    <property type="term" value="F:argininosuccinate lyase activity"/>
    <property type="evidence" value="ECO:0007669"/>
    <property type="project" value="UniProtKB-UniRule"/>
</dbReference>
<comment type="caution">
    <text evidence="8">The sequence shown here is derived from an EMBL/GenBank/DDBJ whole genome shotgun (WGS) entry which is preliminary data.</text>
</comment>
<evidence type="ECO:0000259" key="6">
    <source>
        <dbReference type="Pfam" id="PF00206"/>
    </source>
</evidence>
<feature type="domain" description="Fumarate lyase N-terminal" evidence="6">
    <location>
        <begin position="14"/>
        <end position="308"/>
    </location>
</feature>
<dbReference type="InterPro" id="IPR020557">
    <property type="entry name" value="Fumarate_lyase_CS"/>
</dbReference>
<dbReference type="PANTHER" id="PTHR43814:SF1">
    <property type="entry name" value="ARGININOSUCCINATE LYASE"/>
    <property type="match status" value="1"/>
</dbReference>
<keyword evidence="5 8" id="KW-0456">Lyase</keyword>
<dbReference type="EMBL" id="NPDN01000003">
    <property type="protein sequence ID" value="PJZ26227.1"/>
    <property type="molecule type" value="Genomic_DNA"/>
</dbReference>
<dbReference type="PANTHER" id="PTHR43814">
    <property type="entry name" value="ARGININOSUCCINATE LYASE"/>
    <property type="match status" value="1"/>
</dbReference>
<proteinExistence type="inferred from homology"/>
<keyword evidence="4 5" id="KW-0055">Arginine biosynthesis</keyword>